<keyword evidence="3" id="KW-1185">Reference proteome</keyword>
<accession>A0ABW1EMK3</accession>
<gene>
    <name evidence="2" type="ORF">ACFPT7_24515</name>
</gene>
<comment type="caution">
    <text evidence="2">The sequence shown here is derived from an EMBL/GenBank/DDBJ whole genome shotgun (WGS) entry which is preliminary data.</text>
</comment>
<dbReference type="PANTHER" id="PTHR33361:SF16">
    <property type="entry name" value="DUF885 DOMAIN-CONTAINING PROTEIN"/>
    <property type="match status" value="1"/>
</dbReference>
<dbReference type="InterPro" id="IPR010281">
    <property type="entry name" value="DUF885"/>
</dbReference>
<sequence length="592" mass="65742">MRPNLFVASALVLAAVSQVAFTQATDSVTSRLAAQNALFDDAWQASLKMSPMLATAVGDYRYNNQLGDYSLAASAARHQRDVEDLARIKAIDSSGFPEQDLISHDLFQRQLQQRVDDYDLKEFEMPLSSSGGGGGIHANLADMPLSMPFDSVKHYEDYISRLHQIPQAFQQVEDVLTAGVKDHLMPVRFIAEKIPGQAEGVITANPFVLPLKKFPASFSDADKKRLSDEITATVDKEVFPAYRQFAEFIRTNYIPYARTTLSINSLGGGKRRYQATLRRFTTTDLTAEQIHAIGLKEVDRITGEMTALAKANGYKDLASFRDHVENDPKYQPASAEAIVDDFRKYIAQMQPRLPELFNLLPKTAVTVEPIPPFQAAAATHYQGGTPDGKRPGRVSVAVSDPTHRSFINDEAVAYHEGVPGHHLQITIQQSLTGLPEFRKHGGNSAYTEGWGLYAEELGKEIGFYQDPGSDYGRLRSELFRAVRLVVDTGIHDMGWSRDQVVQYMRDSHAVDEPTIQAETDRYIAGPGQACSYKLGQLKILELRQRAKEQLGTKFDLKAFHDEILSGGALPLDVLDARINRWIKAQPVTALGE</sequence>
<keyword evidence="1" id="KW-0732">Signal</keyword>
<dbReference type="PANTHER" id="PTHR33361">
    <property type="entry name" value="GLR0591 PROTEIN"/>
    <property type="match status" value="1"/>
</dbReference>
<organism evidence="2 3">
    <name type="scientific">Acidicapsa dinghuensis</name>
    <dbReference type="NCBI Taxonomy" id="2218256"/>
    <lineage>
        <taxon>Bacteria</taxon>
        <taxon>Pseudomonadati</taxon>
        <taxon>Acidobacteriota</taxon>
        <taxon>Terriglobia</taxon>
        <taxon>Terriglobales</taxon>
        <taxon>Acidobacteriaceae</taxon>
        <taxon>Acidicapsa</taxon>
    </lineage>
</organism>
<evidence type="ECO:0000256" key="1">
    <source>
        <dbReference type="SAM" id="SignalP"/>
    </source>
</evidence>
<evidence type="ECO:0000313" key="3">
    <source>
        <dbReference type="Proteomes" id="UP001596091"/>
    </source>
</evidence>
<dbReference type="EMBL" id="JBHSPH010000020">
    <property type="protein sequence ID" value="MFC5865492.1"/>
    <property type="molecule type" value="Genomic_DNA"/>
</dbReference>
<feature type="signal peptide" evidence="1">
    <location>
        <begin position="1"/>
        <end position="22"/>
    </location>
</feature>
<proteinExistence type="predicted"/>
<evidence type="ECO:0000313" key="2">
    <source>
        <dbReference type="EMBL" id="MFC5865492.1"/>
    </source>
</evidence>
<dbReference type="Proteomes" id="UP001596091">
    <property type="component" value="Unassembled WGS sequence"/>
</dbReference>
<dbReference type="Pfam" id="PF05960">
    <property type="entry name" value="DUF885"/>
    <property type="match status" value="1"/>
</dbReference>
<feature type="chain" id="PRO_5046242665" evidence="1">
    <location>
        <begin position="23"/>
        <end position="592"/>
    </location>
</feature>
<dbReference type="RefSeq" id="WP_263341814.1">
    <property type="nucleotide sequence ID" value="NZ_JAGSYH010000008.1"/>
</dbReference>
<reference evidence="3" key="1">
    <citation type="journal article" date="2019" name="Int. J. Syst. Evol. Microbiol.">
        <title>The Global Catalogue of Microorganisms (GCM) 10K type strain sequencing project: providing services to taxonomists for standard genome sequencing and annotation.</title>
        <authorList>
            <consortium name="The Broad Institute Genomics Platform"/>
            <consortium name="The Broad Institute Genome Sequencing Center for Infectious Disease"/>
            <person name="Wu L."/>
            <person name="Ma J."/>
        </authorList>
    </citation>
    <scope>NUCLEOTIDE SEQUENCE [LARGE SCALE GENOMIC DNA]</scope>
    <source>
        <strain evidence="3">JCM 4087</strain>
    </source>
</reference>
<name>A0ABW1EMK3_9BACT</name>
<protein>
    <submittedName>
        <fullName evidence="2">DUF885 domain-containing protein</fullName>
    </submittedName>
</protein>